<protein>
    <submittedName>
        <fullName evidence="2">Uncharacterized protein</fullName>
    </submittedName>
</protein>
<accession>A0A133U561</accession>
<evidence type="ECO:0000256" key="1">
    <source>
        <dbReference type="SAM" id="Phobius"/>
    </source>
</evidence>
<keyword evidence="1" id="KW-0812">Transmembrane</keyword>
<organism evidence="2 3">
    <name type="scientific">candidate division MSBL1 archaeon SCGC-AAA259A05</name>
    <dbReference type="NCBI Taxonomy" id="1698259"/>
    <lineage>
        <taxon>Archaea</taxon>
        <taxon>Methanobacteriati</taxon>
        <taxon>Methanobacteriota</taxon>
        <taxon>candidate division MSBL1</taxon>
    </lineage>
</organism>
<dbReference type="Proteomes" id="UP000070163">
    <property type="component" value="Unassembled WGS sequence"/>
</dbReference>
<keyword evidence="1" id="KW-1133">Transmembrane helix</keyword>
<name>A0A133U561_9EURY</name>
<gene>
    <name evidence="2" type="ORF">AKJ57_05460</name>
</gene>
<feature type="transmembrane region" description="Helical" evidence="1">
    <location>
        <begin position="12"/>
        <end position="33"/>
    </location>
</feature>
<proteinExistence type="predicted"/>
<evidence type="ECO:0000313" key="2">
    <source>
        <dbReference type="EMBL" id="KXA89328.1"/>
    </source>
</evidence>
<keyword evidence="3" id="KW-1185">Reference proteome</keyword>
<dbReference type="EMBL" id="LHXJ01000084">
    <property type="protein sequence ID" value="KXA89328.1"/>
    <property type="molecule type" value="Genomic_DNA"/>
</dbReference>
<keyword evidence="1" id="KW-0472">Membrane</keyword>
<reference evidence="2 3" key="1">
    <citation type="journal article" date="2016" name="Sci. Rep.">
        <title>Metabolic traits of an uncultured archaeal lineage -MSBL1- from brine pools of the Red Sea.</title>
        <authorList>
            <person name="Mwirichia R."/>
            <person name="Alam I."/>
            <person name="Rashid M."/>
            <person name="Vinu M."/>
            <person name="Ba-Alawi W."/>
            <person name="Anthony Kamau A."/>
            <person name="Kamanda Ngugi D."/>
            <person name="Goker M."/>
            <person name="Klenk H.P."/>
            <person name="Bajic V."/>
            <person name="Stingl U."/>
        </authorList>
    </citation>
    <scope>NUCLEOTIDE SEQUENCE [LARGE SCALE GENOMIC DNA]</scope>
    <source>
        <strain evidence="2">SCGC-AAA259A05</strain>
    </source>
</reference>
<sequence length="91" mass="10325">MITVTGPFKLDWENVVALVTGIWALGVGLRLTYELVANEWFTIVGILWFDWVPLLALGTVTTAIFLNRVRRDVFGREPRKHVLREAGGRES</sequence>
<dbReference type="AlphaFoldDB" id="A0A133U561"/>
<evidence type="ECO:0000313" key="3">
    <source>
        <dbReference type="Proteomes" id="UP000070163"/>
    </source>
</evidence>
<comment type="caution">
    <text evidence="2">The sequence shown here is derived from an EMBL/GenBank/DDBJ whole genome shotgun (WGS) entry which is preliminary data.</text>
</comment>
<feature type="transmembrane region" description="Helical" evidence="1">
    <location>
        <begin position="45"/>
        <end position="66"/>
    </location>
</feature>